<keyword evidence="12" id="KW-1185">Reference proteome</keyword>
<evidence type="ECO:0000256" key="3">
    <source>
        <dbReference type="ARBA" id="ARBA00019010"/>
    </source>
</evidence>
<dbReference type="NCBIfam" id="TIGR00150">
    <property type="entry name" value="T6A_YjeE"/>
    <property type="match status" value="1"/>
</dbReference>
<comment type="caution">
    <text evidence="11">The sequence shown here is derived from an EMBL/GenBank/DDBJ whole genome shotgun (WGS) entry which is preliminary data.</text>
</comment>
<reference evidence="11 12" key="1">
    <citation type="submission" date="2024-01" db="EMBL/GenBank/DDBJ databases">
        <title>The diversity of rhizobia nodulating Mimosa spp. in eleven states of Brazil covering several biomes is determined by host plant, location, and edaphic factors.</title>
        <authorList>
            <person name="Rouws L."/>
            <person name="Barauna A."/>
            <person name="Beukes C."/>
            <person name="De Faria S.M."/>
            <person name="Gross E."/>
            <person name="Dos Reis Junior F.B."/>
            <person name="Simon M."/>
            <person name="Maluk M."/>
            <person name="Odee D.W."/>
            <person name="Kenicer G."/>
            <person name="Young J.P.W."/>
            <person name="Reis V.M."/>
            <person name="Zilli J."/>
            <person name="James E.K."/>
        </authorList>
    </citation>
    <scope>NUCLEOTIDE SEQUENCE [LARGE SCALE GENOMIC DNA]</scope>
    <source>
        <strain evidence="11 12">JPY164</strain>
    </source>
</reference>
<name>A0ABU9SGF2_9BURK</name>
<dbReference type="InterPro" id="IPR003442">
    <property type="entry name" value="T6A_TsaE"/>
</dbReference>
<evidence type="ECO:0000256" key="10">
    <source>
        <dbReference type="ARBA" id="ARBA00032441"/>
    </source>
</evidence>
<evidence type="ECO:0000256" key="5">
    <source>
        <dbReference type="ARBA" id="ARBA00022694"/>
    </source>
</evidence>
<proteinExistence type="inferred from homology"/>
<keyword evidence="7" id="KW-0547">Nucleotide-binding</keyword>
<evidence type="ECO:0000256" key="9">
    <source>
        <dbReference type="ARBA" id="ARBA00022842"/>
    </source>
</evidence>
<dbReference type="RefSeq" id="WP_406953117.1">
    <property type="nucleotide sequence ID" value="NZ_JAYMRW010000010.1"/>
</dbReference>
<keyword evidence="8" id="KW-0067">ATP-binding</keyword>
<evidence type="ECO:0000256" key="7">
    <source>
        <dbReference type="ARBA" id="ARBA00022741"/>
    </source>
</evidence>
<keyword evidence="9" id="KW-0460">Magnesium</keyword>
<comment type="subcellular location">
    <subcellularLocation>
        <location evidence="1">Cytoplasm</location>
    </subcellularLocation>
</comment>
<evidence type="ECO:0000313" key="12">
    <source>
        <dbReference type="Proteomes" id="UP001390669"/>
    </source>
</evidence>
<accession>A0ABU9SGF2</accession>
<keyword evidence="4" id="KW-0963">Cytoplasm</keyword>
<keyword evidence="5" id="KW-0819">tRNA processing</keyword>
<dbReference type="PANTHER" id="PTHR33540">
    <property type="entry name" value="TRNA THREONYLCARBAMOYLADENOSINE BIOSYNTHESIS PROTEIN TSAE"/>
    <property type="match status" value="1"/>
</dbReference>
<evidence type="ECO:0000313" key="11">
    <source>
        <dbReference type="EMBL" id="MEM5450436.1"/>
    </source>
</evidence>
<dbReference type="InterPro" id="IPR027417">
    <property type="entry name" value="P-loop_NTPase"/>
</dbReference>
<evidence type="ECO:0000256" key="6">
    <source>
        <dbReference type="ARBA" id="ARBA00022723"/>
    </source>
</evidence>
<protein>
    <recommendedName>
        <fullName evidence="3">tRNA threonylcarbamoyladenosine biosynthesis protein TsaE</fullName>
    </recommendedName>
    <alternativeName>
        <fullName evidence="10">t(6)A37 threonylcarbamoyladenosine biosynthesis protein TsaE</fullName>
    </alternativeName>
</protein>
<gene>
    <name evidence="11" type="primary">tsaE</name>
    <name evidence="11" type="ORF">VSR33_23445</name>
</gene>
<evidence type="ECO:0000256" key="2">
    <source>
        <dbReference type="ARBA" id="ARBA00007599"/>
    </source>
</evidence>
<organism evidence="11 12">
    <name type="scientific">Paraburkholderia guartelaensis</name>
    <dbReference type="NCBI Taxonomy" id="2546446"/>
    <lineage>
        <taxon>Bacteria</taxon>
        <taxon>Pseudomonadati</taxon>
        <taxon>Pseudomonadota</taxon>
        <taxon>Betaproteobacteria</taxon>
        <taxon>Burkholderiales</taxon>
        <taxon>Burkholderiaceae</taxon>
        <taxon>Paraburkholderia</taxon>
    </lineage>
</organism>
<dbReference type="SUPFAM" id="SSF52540">
    <property type="entry name" value="P-loop containing nucleoside triphosphate hydrolases"/>
    <property type="match status" value="1"/>
</dbReference>
<dbReference type="Pfam" id="PF02367">
    <property type="entry name" value="TsaE"/>
    <property type="match status" value="1"/>
</dbReference>
<dbReference type="Gene3D" id="3.40.50.300">
    <property type="entry name" value="P-loop containing nucleotide triphosphate hydrolases"/>
    <property type="match status" value="1"/>
</dbReference>
<dbReference type="Proteomes" id="UP001390669">
    <property type="component" value="Unassembled WGS sequence"/>
</dbReference>
<dbReference type="PANTHER" id="PTHR33540:SF2">
    <property type="entry name" value="TRNA THREONYLCARBAMOYLADENOSINE BIOSYNTHESIS PROTEIN TSAE"/>
    <property type="match status" value="1"/>
</dbReference>
<evidence type="ECO:0000256" key="1">
    <source>
        <dbReference type="ARBA" id="ARBA00004496"/>
    </source>
</evidence>
<keyword evidence="6" id="KW-0479">Metal-binding</keyword>
<evidence type="ECO:0000256" key="4">
    <source>
        <dbReference type="ARBA" id="ARBA00022490"/>
    </source>
</evidence>
<evidence type="ECO:0000256" key="8">
    <source>
        <dbReference type="ARBA" id="ARBA00022840"/>
    </source>
</evidence>
<dbReference type="EMBL" id="JAYMRW010000010">
    <property type="protein sequence ID" value="MEM5450436.1"/>
    <property type="molecule type" value="Genomic_DNA"/>
</dbReference>
<comment type="similarity">
    <text evidence="2">Belongs to the TsaE family.</text>
</comment>
<sequence>MPDSPGHDHAPLSLDPSAAVLLERRFDLADADATDAFGARFAHALDSLRAKVAQTSAQNRDAPPFHGLHVQLHGDLGAGKTSLVRATLRALGHTGRVRSPTYTLVEPYTVATPCGELQLYHFDLYRFSDPAEWADSGFREYFAQDAVCLVEWPQRAGGLLGIPDLVFSLEPDASGEGRVLTAYAYSASGKACLERC</sequence>